<feature type="binding site" evidence="10">
    <location>
        <position position="261"/>
    </location>
    <ligand>
        <name>Mn(2+)</name>
        <dbReference type="ChEBI" id="CHEBI:29035"/>
    </ligand>
</feature>
<accession>A0A430AJ64</accession>
<feature type="transmembrane region" description="Helical" evidence="12">
    <location>
        <begin position="131"/>
        <end position="149"/>
    </location>
</feature>
<evidence type="ECO:0000256" key="4">
    <source>
        <dbReference type="ARBA" id="ARBA00022475"/>
    </source>
</evidence>
<name>A0A430AJ64_9ENTE</name>
<dbReference type="OrthoDB" id="5901192at2"/>
<evidence type="ECO:0000256" key="10">
    <source>
        <dbReference type="PIRSR" id="PIRSR005091-3"/>
    </source>
</evidence>
<dbReference type="SUPFAM" id="SSF53649">
    <property type="entry name" value="Alkaline phosphatase-like"/>
    <property type="match status" value="1"/>
</dbReference>
<evidence type="ECO:0000256" key="8">
    <source>
        <dbReference type="PIRSR" id="PIRSR005091-1"/>
    </source>
</evidence>
<sequence>MKNIKSIASKLYTTRIGFFLLAVILFWFKTYAMYKTKFSLGEKGLVQELLLFFNPLAFTLFIFAFALFAKGKKSYIILLILDFVLSTWLFSNIVYYREFSDFITVSIMKSFSSVSNNMGSSAFALMKPTDLLAYADVVVLVVLLAFKKIKLDKKPVKKRVTLSILALAVLIFTVNLSTAEADRPQLLSRTFDRNYIIKYLGLNVYVVYDGIKTEQTNLVKAKADSNDLNSVLDYVKSNQTSKNVEYYGKAQGKNVFVIHLESFQQFLIDYKVDGQEVTPTLNKFYHDSNTVSFDNFFHQVAQGKTSDAETMLETSLFGLPQGSAMVTAGTDNTFQAAPALLNQKGYTTAAFHGDVGTFWNRNNAYKSWGYDYFFDSSYYPSNESYELNYGLKDKIFLKESAQYIEQLPQPFYAKLITVTNHYPYPLDSQNASFPKTTTGDSTVDGYVQTAHYLDQAINEFLTYLKQTGLYDNSVIMMYGDHYGISSNHSDAIKQLLNKNDFTKYDDAMFQKVPFMIHAPGIKGGVNHTYGGEIDVLPTLLSLLGVDHSNNIFIGSDLLSEDHKQIVSFRNGDFVAKDFTKVGSKIFNTSTGEEILELTTEQQATIKAETKYVQIQLDTSDQVINGDLLRFYTLPDFKTVNKSDYSYVKSKAIKKLKSTKKGTSLLEKLGKSTVDEYKTDAPELNDTSDSSSSSTSTSANN</sequence>
<dbReference type="Pfam" id="PF00884">
    <property type="entry name" value="Sulfatase"/>
    <property type="match status" value="1"/>
</dbReference>
<evidence type="ECO:0000256" key="7">
    <source>
        <dbReference type="ARBA" id="ARBA00023136"/>
    </source>
</evidence>
<feature type="binding site" evidence="10">
    <location>
        <position position="305"/>
    </location>
    <ligand>
        <name>Mn(2+)</name>
        <dbReference type="ChEBI" id="CHEBI:29035"/>
    </ligand>
</feature>
<protein>
    <submittedName>
        <fullName evidence="14">Glycerol phosphate lipoteichoic acid synthase</fullName>
    </submittedName>
</protein>
<evidence type="ECO:0000256" key="12">
    <source>
        <dbReference type="SAM" id="Phobius"/>
    </source>
</evidence>
<evidence type="ECO:0000313" key="15">
    <source>
        <dbReference type="Proteomes" id="UP000288669"/>
    </source>
</evidence>
<feature type="transmembrane region" description="Helical" evidence="12">
    <location>
        <begin position="161"/>
        <end position="179"/>
    </location>
</feature>
<dbReference type="GO" id="GO:0046872">
    <property type="term" value="F:metal ion binding"/>
    <property type="evidence" value="ECO:0007669"/>
    <property type="project" value="UniProtKB-KW"/>
</dbReference>
<organism evidence="14 15">
    <name type="scientific">Vagococcus entomophilus</name>
    <dbReference type="NCBI Taxonomy" id="1160095"/>
    <lineage>
        <taxon>Bacteria</taxon>
        <taxon>Bacillati</taxon>
        <taxon>Bacillota</taxon>
        <taxon>Bacilli</taxon>
        <taxon>Lactobacillales</taxon>
        <taxon>Enterococcaceae</taxon>
        <taxon>Vagococcus</taxon>
    </lineage>
</organism>
<evidence type="ECO:0000256" key="6">
    <source>
        <dbReference type="ARBA" id="ARBA00022989"/>
    </source>
</evidence>
<dbReference type="Gene3D" id="3.40.720.10">
    <property type="entry name" value="Alkaline Phosphatase, subunit A"/>
    <property type="match status" value="1"/>
</dbReference>
<feature type="transmembrane region" description="Helical" evidence="12">
    <location>
        <begin position="49"/>
        <end position="68"/>
    </location>
</feature>
<keyword evidence="5 12" id="KW-0812">Transmembrane</keyword>
<dbReference type="Gene3D" id="3.30.1120.170">
    <property type="match status" value="1"/>
</dbReference>
<feature type="binding site" evidence="10">
    <location>
        <position position="481"/>
    </location>
    <ligand>
        <name>Mn(2+)</name>
        <dbReference type="ChEBI" id="CHEBI:29035"/>
    </ligand>
</feature>
<comment type="subcellular location">
    <subcellularLocation>
        <location evidence="1">Cell membrane</location>
        <topology evidence="1">Multi-pass membrane protein</topology>
    </subcellularLocation>
</comment>
<evidence type="ECO:0000313" key="14">
    <source>
        <dbReference type="EMBL" id="RSU08152.1"/>
    </source>
</evidence>
<comment type="similarity">
    <text evidence="3">Belongs to the LTA synthase family.</text>
</comment>
<feature type="transmembrane region" description="Helical" evidence="12">
    <location>
        <begin position="75"/>
        <end position="96"/>
    </location>
</feature>
<dbReference type="InterPro" id="IPR000917">
    <property type="entry name" value="Sulfatase_N"/>
</dbReference>
<dbReference type="AlphaFoldDB" id="A0A430AJ64"/>
<evidence type="ECO:0000256" key="2">
    <source>
        <dbReference type="ARBA" id="ARBA00004936"/>
    </source>
</evidence>
<feature type="compositionally biased region" description="Low complexity" evidence="11">
    <location>
        <begin position="686"/>
        <end position="700"/>
    </location>
</feature>
<reference evidence="14 15" key="1">
    <citation type="submission" date="2017-05" db="EMBL/GenBank/DDBJ databases">
        <title>Vagococcus spp. assemblies.</title>
        <authorList>
            <person name="Gulvik C.A."/>
        </authorList>
    </citation>
    <scope>NUCLEOTIDE SEQUENCE [LARGE SCALE GENOMIC DNA]</scope>
    <source>
        <strain evidence="14 15">DSM 24756</strain>
    </source>
</reference>
<feature type="domain" description="Sulfatase N-terminal" evidence="13">
    <location>
        <begin position="253"/>
        <end position="545"/>
    </location>
</feature>
<keyword evidence="6 12" id="KW-1133">Transmembrane helix</keyword>
<dbReference type="PIRSF" id="PIRSF005091">
    <property type="entry name" value="Mmb_sulf_HI1246"/>
    <property type="match status" value="1"/>
</dbReference>
<comment type="caution">
    <text evidence="14">The sequence shown here is derived from an EMBL/GenBank/DDBJ whole genome shotgun (WGS) entry which is preliminary data.</text>
</comment>
<dbReference type="InterPro" id="IPR050448">
    <property type="entry name" value="OpgB/LTA_synthase_biosynth"/>
</dbReference>
<dbReference type="PANTHER" id="PTHR47371:SF3">
    <property type="entry name" value="PHOSPHOGLYCEROL TRANSFERASE I"/>
    <property type="match status" value="1"/>
</dbReference>
<feature type="binding site" evidence="10">
    <location>
        <position position="480"/>
    </location>
    <ligand>
        <name>Mn(2+)</name>
        <dbReference type="ChEBI" id="CHEBI:29035"/>
    </ligand>
</feature>
<evidence type="ECO:0000256" key="5">
    <source>
        <dbReference type="ARBA" id="ARBA00022692"/>
    </source>
</evidence>
<keyword evidence="15" id="KW-1185">Reference proteome</keyword>
<dbReference type="InterPro" id="IPR012160">
    <property type="entry name" value="LtaS-like"/>
</dbReference>
<feature type="transmembrane region" description="Helical" evidence="12">
    <location>
        <begin position="12"/>
        <end position="29"/>
    </location>
</feature>
<comment type="pathway">
    <text evidence="2">Cell wall biogenesis; lipoteichoic acid biosynthesis.</text>
</comment>
<gene>
    <name evidence="14" type="ORF">CBF30_02595</name>
</gene>
<dbReference type="EMBL" id="NGJZ01000001">
    <property type="protein sequence ID" value="RSU08152.1"/>
    <property type="molecule type" value="Genomic_DNA"/>
</dbReference>
<keyword evidence="9" id="KW-0479">Metal-binding</keyword>
<evidence type="ECO:0000256" key="3">
    <source>
        <dbReference type="ARBA" id="ARBA00009983"/>
    </source>
</evidence>
<dbReference type="CDD" id="cd16015">
    <property type="entry name" value="LTA_synthase"/>
    <property type="match status" value="1"/>
</dbReference>
<feature type="region of interest" description="Disordered" evidence="11">
    <location>
        <begin position="675"/>
        <end position="700"/>
    </location>
</feature>
<dbReference type="Proteomes" id="UP000288669">
    <property type="component" value="Unassembled WGS sequence"/>
</dbReference>
<keyword evidence="9" id="KW-0464">Manganese</keyword>
<dbReference type="PANTHER" id="PTHR47371">
    <property type="entry name" value="LIPOTEICHOIC ACID SYNTHASE"/>
    <property type="match status" value="1"/>
</dbReference>
<evidence type="ECO:0000259" key="13">
    <source>
        <dbReference type="Pfam" id="PF00884"/>
    </source>
</evidence>
<proteinExistence type="inferred from homology"/>
<evidence type="ECO:0000256" key="9">
    <source>
        <dbReference type="PIRSR" id="PIRSR005091-2"/>
    </source>
</evidence>
<feature type="active site" evidence="8">
    <location>
        <position position="305"/>
    </location>
</feature>
<dbReference type="GO" id="GO:0005886">
    <property type="term" value="C:plasma membrane"/>
    <property type="evidence" value="ECO:0007669"/>
    <property type="project" value="UniProtKB-SubCell"/>
</dbReference>
<keyword evidence="4" id="KW-1003">Cell membrane</keyword>
<feature type="binding site" evidence="9">
    <location>
        <position position="421"/>
    </location>
    <ligand>
        <name>substrate</name>
    </ligand>
</feature>
<dbReference type="InterPro" id="IPR017850">
    <property type="entry name" value="Alkaline_phosphatase_core_sf"/>
</dbReference>
<evidence type="ECO:0000256" key="11">
    <source>
        <dbReference type="SAM" id="MobiDB-lite"/>
    </source>
</evidence>
<evidence type="ECO:0000256" key="1">
    <source>
        <dbReference type="ARBA" id="ARBA00004651"/>
    </source>
</evidence>
<keyword evidence="7 12" id="KW-0472">Membrane</keyword>